<keyword evidence="1" id="KW-0812">Transmembrane</keyword>
<organism evidence="2 3">
    <name type="scientific">Caryophanon latum</name>
    <dbReference type="NCBI Taxonomy" id="33977"/>
    <lineage>
        <taxon>Bacteria</taxon>
        <taxon>Bacillati</taxon>
        <taxon>Bacillota</taxon>
        <taxon>Bacilli</taxon>
        <taxon>Bacillales</taxon>
        <taxon>Caryophanaceae</taxon>
        <taxon>Caryophanon</taxon>
    </lineage>
</organism>
<keyword evidence="3" id="KW-1185">Reference proteome</keyword>
<dbReference type="Proteomes" id="UP000093482">
    <property type="component" value="Unassembled WGS sequence"/>
</dbReference>
<protein>
    <submittedName>
        <fullName evidence="2">Uncharacterized protein</fullName>
    </submittedName>
</protein>
<dbReference type="RefSeq" id="WP_066465270.1">
    <property type="nucleotide sequence ID" value="NZ_MATO01000044.1"/>
</dbReference>
<feature type="transmembrane region" description="Helical" evidence="1">
    <location>
        <begin position="12"/>
        <end position="34"/>
    </location>
</feature>
<proteinExistence type="predicted"/>
<reference evidence="2 3" key="1">
    <citation type="submission" date="2016-07" db="EMBL/GenBank/DDBJ databases">
        <title>Caryophanon latum genome sequencing.</title>
        <authorList>
            <person name="Verma A."/>
            <person name="Pal Y."/>
            <person name="Krishnamurthi S."/>
        </authorList>
    </citation>
    <scope>NUCLEOTIDE SEQUENCE [LARGE SCALE GENOMIC DNA]</scope>
    <source>
        <strain evidence="2 3">DSM 14151</strain>
    </source>
</reference>
<gene>
    <name evidence="2" type="ORF">A6K76_12815</name>
</gene>
<keyword evidence="1" id="KW-1133">Transmembrane helix</keyword>
<comment type="caution">
    <text evidence="2">The sequence shown here is derived from an EMBL/GenBank/DDBJ whole genome shotgun (WGS) entry which is preliminary data.</text>
</comment>
<feature type="transmembrane region" description="Helical" evidence="1">
    <location>
        <begin position="40"/>
        <end position="63"/>
    </location>
</feature>
<evidence type="ECO:0000313" key="2">
    <source>
        <dbReference type="EMBL" id="OCS89227.1"/>
    </source>
</evidence>
<dbReference type="AlphaFoldDB" id="A0A1C0YPX9"/>
<feature type="transmembrane region" description="Helical" evidence="1">
    <location>
        <begin position="75"/>
        <end position="94"/>
    </location>
</feature>
<evidence type="ECO:0000313" key="3">
    <source>
        <dbReference type="Proteomes" id="UP000093482"/>
    </source>
</evidence>
<name>A0A1C0YPX9_9BACL</name>
<keyword evidence="1" id="KW-0472">Membrane</keyword>
<feature type="transmembrane region" description="Helical" evidence="1">
    <location>
        <begin position="114"/>
        <end position="134"/>
    </location>
</feature>
<accession>A0A1C0YPX9</accession>
<evidence type="ECO:0000256" key="1">
    <source>
        <dbReference type="SAM" id="Phobius"/>
    </source>
</evidence>
<dbReference type="EMBL" id="MATO01000044">
    <property type="protein sequence ID" value="OCS89227.1"/>
    <property type="molecule type" value="Genomic_DNA"/>
</dbReference>
<dbReference type="OrthoDB" id="2970580at2"/>
<sequence length="143" mass="16737">MKTNRYMIVTYMFIFLCVIVAMMLGVQYICSLLFNFSFSTMYGTIFLPIVVIAAFVMLTPLSLLMESLLEHIGLVNQWSALIIHTMQLIAFMFIVERIVSYFALFTFHQAYMEYVYYAIMYGFFFVMAKCGNYVKQIDEQTVT</sequence>